<proteinExistence type="predicted"/>
<name>A0A2T6ZAP6_TUBBO</name>
<reference evidence="2 3" key="1">
    <citation type="submission" date="2017-04" db="EMBL/GenBank/DDBJ databases">
        <title>Draft genome sequence of Tuber borchii Vittad., a whitish edible truffle.</title>
        <authorList>
            <consortium name="DOE Joint Genome Institute"/>
            <person name="Murat C."/>
            <person name="Kuo A."/>
            <person name="Barry K.W."/>
            <person name="Clum A."/>
            <person name="Dockter R.B."/>
            <person name="Fauchery L."/>
            <person name="Iotti M."/>
            <person name="Kohler A."/>
            <person name="Labutti K."/>
            <person name="Lindquist E.A."/>
            <person name="Lipzen A."/>
            <person name="Ohm R.A."/>
            <person name="Wang M."/>
            <person name="Grigoriev I.V."/>
            <person name="Zambonelli A."/>
            <person name="Martin F.M."/>
        </authorList>
    </citation>
    <scope>NUCLEOTIDE SEQUENCE [LARGE SCALE GENOMIC DNA]</scope>
    <source>
        <strain evidence="2 3">Tbo3840</strain>
    </source>
</reference>
<organism evidence="2 3">
    <name type="scientific">Tuber borchii</name>
    <name type="common">White truffle</name>
    <dbReference type="NCBI Taxonomy" id="42251"/>
    <lineage>
        <taxon>Eukaryota</taxon>
        <taxon>Fungi</taxon>
        <taxon>Dikarya</taxon>
        <taxon>Ascomycota</taxon>
        <taxon>Pezizomycotina</taxon>
        <taxon>Pezizomycetes</taxon>
        <taxon>Pezizales</taxon>
        <taxon>Tuberaceae</taxon>
        <taxon>Tuber</taxon>
    </lineage>
</organism>
<sequence>MAIPTVTKAPVVDVLSRTVAADTTTTTTPAAITSTSPRVLNCLLTGGVHQTPKKQKPTDPAEPTLPRQRRS</sequence>
<evidence type="ECO:0000256" key="1">
    <source>
        <dbReference type="SAM" id="MobiDB-lite"/>
    </source>
</evidence>
<feature type="region of interest" description="Disordered" evidence="1">
    <location>
        <begin position="46"/>
        <end position="71"/>
    </location>
</feature>
<dbReference type="Proteomes" id="UP000244722">
    <property type="component" value="Unassembled WGS sequence"/>
</dbReference>
<evidence type="ECO:0000313" key="3">
    <source>
        <dbReference type="Proteomes" id="UP000244722"/>
    </source>
</evidence>
<evidence type="ECO:0000313" key="2">
    <source>
        <dbReference type="EMBL" id="PUU72516.1"/>
    </source>
</evidence>
<protein>
    <submittedName>
        <fullName evidence="2">Uncharacterized protein</fullName>
    </submittedName>
</protein>
<accession>A0A2T6ZAP6</accession>
<gene>
    <name evidence="2" type="ORF">B9Z19DRAFT_1059570</name>
</gene>
<dbReference type="AlphaFoldDB" id="A0A2T6ZAP6"/>
<dbReference type="EMBL" id="NESQ01000516">
    <property type="protein sequence ID" value="PUU72516.1"/>
    <property type="molecule type" value="Genomic_DNA"/>
</dbReference>
<keyword evidence="3" id="KW-1185">Reference proteome</keyword>
<comment type="caution">
    <text evidence="2">The sequence shown here is derived from an EMBL/GenBank/DDBJ whole genome shotgun (WGS) entry which is preliminary data.</text>
</comment>